<dbReference type="InterPro" id="IPR046348">
    <property type="entry name" value="SIS_dom_sf"/>
</dbReference>
<keyword evidence="2" id="KW-0238">DNA-binding</keyword>
<dbReference type="GO" id="GO:1901135">
    <property type="term" value="P:carbohydrate derivative metabolic process"/>
    <property type="evidence" value="ECO:0007669"/>
    <property type="project" value="InterPro"/>
</dbReference>
<gene>
    <name evidence="6" type="ORF">DBY38_01265</name>
</gene>
<dbReference type="Gene3D" id="3.40.50.10490">
    <property type="entry name" value="Glucose-6-phosphate isomerase like protein, domain 1"/>
    <property type="match status" value="1"/>
</dbReference>
<dbReference type="Gene3D" id="1.10.10.10">
    <property type="entry name" value="Winged helix-like DNA-binding domain superfamily/Winged helix DNA-binding domain"/>
    <property type="match status" value="1"/>
</dbReference>
<dbReference type="InterPro" id="IPR001347">
    <property type="entry name" value="SIS_dom"/>
</dbReference>
<evidence type="ECO:0000313" key="6">
    <source>
        <dbReference type="EMBL" id="PWL55585.1"/>
    </source>
</evidence>
<dbReference type="InterPro" id="IPR035472">
    <property type="entry name" value="RpiR-like_SIS"/>
</dbReference>
<dbReference type="RefSeq" id="WP_081670360.1">
    <property type="nucleotide sequence ID" value="NZ_FOOE01000026.1"/>
</dbReference>
<reference evidence="6 7" key="1">
    <citation type="submission" date="2018-03" db="EMBL/GenBank/DDBJ databases">
        <title>The uncultured portion of the human microbiome is neutrally assembled.</title>
        <authorList>
            <person name="Jeraldo P."/>
            <person name="Boardman L."/>
            <person name="White B.A."/>
            <person name="Nelson H."/>
            <person name="Goldenfeld N."/>
            <person name="Chia N."/>
        </authorList>
    </citation>
    <scope>NUCLEOTIDE SEQUENCE [LARGE SCALE GENOMIC DNA]</scope>
    <source>
        <strain evidence="6">CIM:MAG 903</strain>
    </source>
</reference>
<dbReference type="OrthoDB" id="3684496at2"/>
<accession>A0A316MEP9</accession>
<dbReference type="AlphaFoldDB" id="A0A316MEP9"/>
<comment type="caution">
    <text evidence="6">The sequence shown here is derived from an EMBL/GenBank/DDBJ whole genome shotgun (WGS) entry which is preliminary data.</text>
</comment>
<dbReference type="PANTHER" id="PTHR30514:SF1">
    <property type="entry name" value="HTH-TYPE TRANSCRIPTIONAL REGULATOR HEXR-RELATED"/>
    <property type="match status" value="1"/>
</dbReference>
<dbReference type="Proteomes" id="UP000246114">
    <property type="component" value="Unassembled WGS sequence"/>
</dbReference>
<evidence type="ECO:0000259" key="5">
    <source>
        <dbReference type="PROSITE" id="PS51464"/>
    </source>
</evidence>
<dbReference type="InterPro" id="IPR000281">
    <property type="entry name" value="HTH_RpiR"/>
</dbReference>
<proteinExistence type="predicted"/>
<dbReference type="InterPro" id="IPR047640">
    <property type="entry name" value="RpiR-like"/>
</dbReference>
<dbReference type="PROSITE" id="PS51464">
    <property type="entry name" value="SIS"/>
    <property type="match status" value="1"/>
</dbReference>
<evidence type="ECO:0000259" key="4">
    <source>
        <dbReference type="PROSITE" id="PS51071"/>
    </source>
</evidence>
<evidence type="ECO:0000256" key="1">
    <source>
        <dbReference type="ARBA" id="ARBA00023015"/>
    </source>
</evidence>
<dbReference type="GO" id="GO:0097367">
    <property type="term" value="F:carbohydrate derivative binding"/>
    <property type="evidence" value="ECO:0007669"/>
    <property type="project" value="InterPro"/>
</dbReference>
<keyword evidence="3" id="KW-0804">Transcription</keyword>
<evidence type="ECO:0000256" key="3">
    <source>
        <dbReference type="ARBA" id="ARBA00023163"/>
    </source>
</evidence>
<keyword evidence="1" id="KW-0805">Transcription regulation</keyword>
<dbReference type="CDD" id="cd05013">
    <property type="entry name" value="SIS_RpiR"/>
    <property type="match status" value="1"/>
</dbReference>
<dbReference type="SUPFAM" id="SSF53697">
    <property type="entry name" value="SIS domain"/>
    <property type="match status" value="1"/>
</dbReference>
<dbReference type="Pfam" id="PF01380">
    <property type="entry name" value="SIS"/>
    <property type="match status" value="1"/>
</dbReference>
<dbReference type="InterPro" id="IPR009057">
    <property type="entry name" value="Homeodomain-like_sf"/>
</dbReference>
<evidence type="ECO:0000313" key="7">
    <source>
        <dbReference type="Proteomes" id="UP000246114"/>
    </source>
</evidence>
<name>A0A316MEP9_9CLOT</name>
<dbReference type="GO" id="GO:0003677">
    <property type="term" value="F:DNA binding"/>
    <property type="evidence" value="ECO:0007669"/>
    <property type="project" value="UniProtKB-KW"/>
</dbReference>
<feature type="domain" description="SIS" evidence="5">
    <location>
        <begin position="111"/>
        <end position="251"/>
    </location>
</feature>
<dbReference type="InterPro" id="IPR036388">
    <property type="entry name" value="WH-like_DNA-bd_sf"/>
</dbReference>
<protein>
    <submittedName>
        <fullName evidence="6">MurR/RpiR family transcriptional regulator</fullName>
    </submittedName>
</protein>
<dbReference type="GO" id="GO:0003700">
    <property type="term" value="F:DNA-binding transcription factor activity"/>
    <property type="evidence" value="ECO:0007669"/>
    <property type="project" value="InterPro"/>
</dbReference>
<dbReference type="SUPFAM" id="SSF46689">
    <property type="entry name" value="Homeodomain-like"/>
    <property type="match status" value="1"/>
</dbReference>
<dbReference type="Pfam" id="PF01418">
    <property type="entry name" value="HTH_6"/>
    <property type="match status" value="1"/>
</dbReference>
<dbReference type="EMBL" id="QAMZ01000005">
    <property type="protein sequence ID" value="PWL55585.1"/>
    <property type="molecule type" value="Genomic_DNA"/>
</dbReference>
<sequence>MNALLFHERISNNEITINNTEKKIIEYILENANSFSNIKITDITNDLYISANTIIRLCKKLGYSGFSELKYEIANSSYHRNDNSLANSHISIHNTIIQTLSLNKGEVLNECAALMLESNKIVIFSLGLSQYPSLAFAKKLQYLNKLCLIPEDRDANILFAKNLKENDLAIVVSGSGNTDIIRKICTIIKTKNVPMISLTGFSQNILSQLSDIRLYAYLKEFHLDNNDLTSRIGFDIVLDLLFEEYCKLLNIDNTIE</sequence>
<dbReference type="PROSITE" id="PS51071">
    <property type="entry name" value="HTH_RPIR"/>
    <property type="match status" value="1"/>
</dbReference>
<feature type="domain" description="HTH rpiR-type" evidence="4">
    <location>
        <begin position="4"/>
        <end position="80"/>
    </location>
</feature>
<evidence type="ECO:0000256" key="2">
    <source>
        <dbReference type="ARBA" id="ARBA00023125"/>
    </source>
</evidence>
<dbReference type="PANTHER" id="PTHR30514">
    <property type="entry name" value="GLUCOKINASE"/>
    <property type="match status" value="1"/>
</dbReference>
<organism evidence="6 7">
    <name type="scientific">Clostridium cadaveris</name>
    <dbReference type="NCBI Taxonomy" id="1529"/>
    <lineage>
        <taxon>Bacteria</taxon>
        <taxon>Bacillati</taxon>
        <taxon>Bacillota</taxon>
        <taxon>Clostridia</taxon>
        <taxon>Eubacteriales</taxon>
        <taxon>Clostridiaceae</taxon>
        <taxon>Clostridium</taxon>
    </lineage>
</organism>